<reference evidence="1" key="1">
    <citation type="submission" date="2021-06" db="EMBL/GenBank/DDBJ databases">
        <title>Parelaphostrongylus tenuis whole genome reference sequence.</title>
        <authorList>
            <person name="Garwood T.J."/>
            <person name="Larsen P.A."/>
            <person name="Fountain-Jones N.M."/>
            <person name="Garbe J.R."/>
            <person name="Macchietto M.G."/>
            <person name="Kania S.A."/>
            <person name="Gerhold R.W."/>
            <person name="Richards J.E."/>
            <person name="Wolf T.M."/>
        </authorList>
    </citation>
    <scope>NUCLEOTIDE SEQUENCE</scope>
    <source>
        <strain evidence="1">MNPRO001-30</strain>
        <tissue evidence="1">Meninges</tissue>
    </source>
</reference>
<dbReference type="EMBL" id="JAHQIW010003548">
    <property type="protein sequence ID" value="KAJ1359136.1"/>
    <property type="molecule type" value="Genomic_DNA"/>
</dbReference>
<evidence type="ECO:0000313" key="1">
    <source>
        <dbReference type="EMBL" id="KAJ1359136.1"/>
    </source>
</evidence>
<sequence>MDVESFPFTCEVTTNLIIAKCSKEMWQSVANRAIRMLALGRLATHFASAFAIGN</sequence>
<comment type="caution">
    <text evidence="1">The sequence shown here is derived from an EMBL/GenBank/DDBJ whole genome shotgun (WGS) entry which is preliminary data.</text>
</comment>
<organism evidence="1 2">
    <name type="scientific">Parelaphostrongylus tenuis</name>
    <name type="common">Meningeal worm</name>
    <dbReference type="NCBI Taxonomy" id="148309"/>
    <lineage>
        <taxon>Eukaryota</taxon>
        <taxon>Metazoa</taxon>
        <taxon>Ecdysozoa</taxon>
        <taxon>Nematoda</taxon>
        <taxon>Chromadorea</taxon>
        <taxon>Rhabditida</taxon>
        <taxon>Rhabditina</taxon>
        <taxon>Rhabditomorpha</taxon>
        <taxon>Strongyloidea</taxon>
        <taxon>Metastrongylidae</taxon>
        <taxon>Parelaphostrongylus</taxon>
    </lineage>
</organism>
<dbReference type="Proteomes" id="UP001196413">
    <property type="component" value="Unassembled WGS sequence"/>
</dbReference>
<proteinExistence type="predicted"/>
<evidence type="ECO:0000313" key="2">
    <source>
        <dbReference type="Proteomes" id="UP001196413"/>
    </source>
</evidence>
<name>A0AAD5N0C4_PARTN</name>
<protein>
    <submittedName>
        <fullName evidence="1">Uncharacterized protein</fullName>
    </submittedName>
</protein>
<keyword evidence="2" id="KW-1185">Reference proteome</keyword>
<accession>A0AAD5N0C4</accession>
<dbReference type="AlphaFoldDB" id="A0AAD5N0C4"/>
<gene>
    <name evidence="1" type="ORF">KIN20_017787</name>
</gene>